<dbReference type="PROSITE" id="PS00028">
    <property type="entry name" value="ZINC_FINGER_C2H2_1"/>
    <property type="match status" value="2"/>
</dbReference>
<dbReference type="SMART" id="SM00355">
    <property type="entry name" value="ZnF_C2H2"/>
    <property type="match status" value="5"/>
</dbReference>
<dbReference type="InterPro" id="IPR013087">
    <property type="entry name" value="Znf_C2H2_type"/>
</dbReference>
<dbReference type="PANTHER" id="PTHR46179:SF13">
    <property type="entry name" value="C2H2-TYPE DOMAIN-CONTAINING PROTEIN"/>
    <property type="match status" value="1"/>
</dbReference>
<reference evidence="12" key="1">
    <citation type="journal article" date="2015" name="Genome Announc.">
        <title>Draft genome sequence of the cellulolytic fungus Chaetomium globosum.</title>
        <authorList>
            <person name="Cuomo C.A."/>
            <person name="Untereiner W.A."/>
            <person name="Ma L.-J."/>
            <person name="Grabherr M."/>
            <person name="Birren B.W."/>
        </authorList>
    </citation>
    <scope>NUCLEOTIDE SEQUENCE [LARGE SCALE GENOMIC DNA]</scope>
    <source>
        <strain evidence="12">ATCC 6205 / CBS 148.51 / DSM 1962 / NBRC 6347 / NRRL 1970</strain>
    </source>
</reference>
<sequence length="331" mass="37535">MKEESTWRSTSRARTPHEKNLSFRKHQTLQRHVRVAHLGTAAFVCTAAEDCEAGFDTAGALRRHVEREHGELRFWCEECAAGGGDEEEGDGRKVGFRTLLMLQTHMRKEHVDCVFCDVKCGSQADLERHVDMYHSGTTVEDRKTVECPWDGCGKKFTRVPNLNTHIRSAHEGFRFVCGQVDTYQVEDIADWNWQEEGCGQAFISKMKMEEHVRYVHLGRKRPPKLYTVKSALPGDEDEMSAALPTRTIPCSVEECETMFIRACRPGQASAEASPQTARRMPSTRACRRAAGNDEPFWVESVIPAVAEPSFDAEWTEMRRLIDLDALVDAKE</sequence>
<keyword evidence="2" id="KW-0479">Metal-binding</keyword>
<evidence type="ECO:0000256" key="4">
    <source>
        <dbReference type="ARBA" id="ARBA00022833"/>
    </source>
</evidence>
<keyword evidence="7" id="KW-0539">Nucleus</keyword>
<evidence type="ECO:0000256" key="2">
    <source>
        <dbReference type="ARBA" id="ARBA00022723"/>
    </source>
</evidence>
<organism evidence="11 12">
    <name type="scientific">Chaetomium globosum (strain ATCC 6205 / CBS 148.51 / DSM 1962 / NBRC 6347 / NRRL 1970)</name>
    <name type="common">Soil fungus</name>
    <dbReference type="NCBI Taxonomy" id="306901"/>
    <lineage>
        <taxon>Eukaryota</taxon>
        <taxon>Fungi</taxon>
        <taxon>Dikarya</taxon>
        <taxon>Ascomycota</taxon>
        <taxon>Pezizomycotina</taxon>
        <taxon>Sordariomycetes</taxon>
        <taxon>Sordariomycetidae</taxon>
        <taxon>Sordariales</taxon>
        <taxon>Chaetomiaceae</taxon>
        <taxon>Chaetomium</taxon>
    </lineage>
</organism>
<dbReference type="VEuPathDB" id="FungiDB:CHGG_05748"/>
<evidence type="ECO:0000256" key="3">
    <source>
        <dbReference type="ARBA" id="ARBA00022771"/>
    </source>
</evidence>
<dbReference type="PROSITE" id="PS50157">
    <property type="entry name" value="ZINC_FINGER_C2H2_2"/>
    <property type="match status" value="2"/>
</dbReference>
<evidence type="ECO:0000256" key="7">
    <source>
        <dbReference type="ARBA" id="ARBA00023242"/>
    </source>
</evidence>
<feature type="region of interest" description="Disordered" evidence="9">
    <location>
        <begin position="1"/>
        <end position="24"/>
    </location>
</feature>
<dbReference type="InterPro" id="IPR051061">
    <property type="entry name" value="Zinc_finger_trans_reg"/>
</dbReference>
<dbReference type="OMA" id="SFTQVEH"/>
<dbReference type="HOGENOM" id="CLU_839369_0_0_1"/>
<evidence type="ECO:0000256" key="5">
    <source>
        <dbReference type="ARBA" id="ARBA00023015"/>
    </source>
</evidence>
<keyword evidence="6" id="KW-0804">Transcription</keyword>
<evidence type="ECO:0000256" key="9">
    <source>
        <dbReference type="SAM" id="MobiDB-lite"/>
    </source>
</evidence>
<keyword evidence="3 8" id="KW-0863">Zinc-finger</keyword>
<accession>Q2H6G7</accession>
<dbReference type="SUPFAM" id="SSF57667">
    <property type="entry name" value="beta-beta-alpha zinc fingers"/>
    <property type="match status" value="2"/>
</dbReference>
<dbReference type="Proteomes" id="UP000001056">
    <property type="component" value="Unassembled WGS sequence"/>
</dbReference>
<comment type="subcellular location">
    <subcellularLocation>
        <location evidence="1">Nucleus</location>
    </subcellularLocation>
</comment>
<proteinExistence type="predicted"/>
<gene>
    <name evidence="11" type="ORF">CHGG_05748</name>
</gene>
<dbReference type="STRING" id="306901.Q2H6G7"/>
<feature type="domain" description="C2H2-type" evidence="10">
    <location>
        <begin position="193"/>
        <end position="221"/>
    </location>
</feature>
<dbReference type="eggNOG" id="KOG1721">
    <property type="taxonomic scope" value="Eukaryota"/>
</dbReference>
<dbReference type="AlphaFoldDB" id="Q2H6G7"/>
<evidence type="ECO:0000313" key="11">
    <source>
        <dbReference type="EMBL" id="EAQ89129.1"/>
    </source>
</evidence>
<evidence type="ECO:0000256" key="1">
    <source>
        <dbReference type="ARBA" id="ARBA00004123"/>
    </source>
</evidence>
<dbReference type="GeneID" id="4390317"/>
<keyword evidence="12" id="KW-1185">Reference proteome</keyword>
<feature type="domain" description="C2H2-type" evidence="10">
    <location>
        <begin position="145"/>
        <end position="175"/>
    </location>
</feature>
<name>Q2H6G7_CHAGB</name>
<dbReference type="InterPro" id="IPR036236">
    <property type="entry name" value="Znf_C2H2_sf"/>
</dbReference>
<keyword evidence="4" id="KW-0862">Zinc</keyword>
<dbReference type="PANTHER" id="PTHR46179">
    <property type="entry name" value="ZINC FINGER PROTEIN"/>
    <property type="match status" value="1"/>
</dbReference>
<evidence type="ECO:0000256" key="6">
    <source>
        <dbReference type="ARBA" id="ARBA00023163"/>
    </source>
</evidence>
<dbReference type="GO" id="GO:0006357">
    <property type="term" value="P:regulation of transcription by RNA polymerase II"/>
    <property type="evidence" value="ECO:0007669"/>
    <property type="project" value="TreeGrafter"/>
</dbReference>
<dbReference type="EMBL" id="CH408031">
    <property type="protein sequence ID" value="EAQ89129.1"/>
    <property type="molecule type" value="Genomic_DNA"/>
</dbReference>
<evidence type="ECO:0000259" key="10">
    <source>
        <dbReference type="PROSITE" id="PS50157"/>
    </source>
</evidence>
<dbReference type="GO" id="GO:0008270">
    <property type="term" value="F:zinc ion binding"/>
    <property type="evidence" value="ECO:0007669"/>
    <property type="project" value="UniProtKB-KW"/>
</dbReference>
<dbReference type="InParanoid" id="Q2H6G7"/>
<keyword evidence="5" id="KW-0805">Transcription regulation</keyword>
<protein>
    <recommendedName>
        <fullName evidence="10">C2H2-type domain-containing protein</fullName>
    </recommendedName>
</protein>
<dbReference type="Gene3D" id="3.30.160.60">
    <property type="entry name" value="Classic Zinc Finger"/>
    <property type="match status" value="2"/>
</dbReference>
<evidence type="ECO:0000313" key="12">
    <source>
        <dbReference type="Proteomes" id="UP000001056"/>
    </source>
</evidence>
<dbReference type="OrthoDB" id="4748970at2759"/>
<dbReference type="RefSeq" id="XP_001221843.1">
    <property type="nucleotide sequence ID" value="XM_001221842.1"/>
</dbReference>
<evidence type="ECO:0000256" key="8">
    <source>
        <dbReference type="PROSITE-ProRule" id="PRU00042"/>
    </source>
</evidence>
<dbReference type="Pfam" id="PF00096">
    <property type="entry name" value="zf-C2H2"/>
    <property type="match status" value="1"/>
</dbReference>
<dbReference type="GO" id="GO:0005634">
    <property type="term" value="C:nucleus"/>
    <property type="evidence" value="ECO:0007669"/>
    <property type="project" value="UniProtKB-SubCell"/>
</dbReference>